<dbReference type="PANTHER" id="PTHR46310:SF4">
    <property type="entry name" value="OUTER ENVELOPE PROTEIN 64, MITOCHONDRIAL"/>
    <property type="match status" value="1"/>
</dbReference>
<proteinExistence type="predicted"/>
<evidence type="ECO:0008006" key="4">
    <source>
        <dbReference type="Google" id="ProtNLM"/>
    </source>
</evidence>
<dbReference type="InterPro" id="IPR036928">
    <property type="entry name" value="AS_sf"/>
</dbReference>
<reference evidence="3" key="1">
    <citation type="submission" date="2019-12" db="EMBL/GenBank/DDBJ databases">
        <title>Genome sequencing and annotation of Brassica cretica.</title>
        <authorList>
            <person name="Studholme D.J."/>
            <person name="Sarris P.F."/>
        </authorList>
    </citation>
    <scope>NUCLEOTIDE SEQUENCE</scope>
    <source>
        <strain evidence="3">PFS-102/07</strain>
        <tissue evidence="3">Leaf</tissue>
    </source>
</reference>
<accession>A0A8S9IRR7</accession>
<evidence type="ECO:0000256" key="1">
    <source>
        <dbReference type="PROSITE-ProRule" id="PRU00339"/>
    </source>
</evidence>
<dbReference type="SUPFAM" id="SSF75304">
    <property type="entry name" value="Amidase signature (AS) enzymes"/>
    <property type="match status" value="1"/>
</dbReference>
<dbReference type="SMART" id="SM00028">
    <property type="entry name" value="TPR"/>
    <property type="match status" value="6"/>
</dbReference>
<dbReference type="EMBL" id="QGKY02001015">
    <property type="protein sequence ID" value="KAF2571646.1"/>
    <property type="molecule type" value="Genomic_DNA"/>
</dbReference>
<organism evidence="3">
    <name type="scientific">Brassica cretica</name>
    <name type="common">Mustard</name>
    <dbReference type="NCBI Taxonomy" id="69181"/>
    <lineage>
        <taxon>Eukaryota</taxon>
        <taxon>Viridiplantae</taxon>
        <taxon>Streptophyta</taxon>
        <taxon>Embryophyta</taxon>
        <taxon>Tracheophyta</taxon>
        <taxon>Spermatophyta</taxon>
        <taxon>Magnoliopsida</taxon>
        <taxon>eudicotyledons</taxon>
        <taxon>Gunneridae</taxon>
        <taxon>Pentapetalae</taxon>
        <taxon>rosids</taxon>
        <taxon>malvids</taxon>
        <taxon>Brassicales</taxon>
        <taxon>Brassicaceae</taxon>
        <taxon>Brassiceae</taxon>
        <taxon>Brassica</taxon>
    </lineage>
</organism>
<feature type="region of interest" description="Disordered" evidence="2">
    <location>
        <begin position="1"/>
        <end position="50"/>
    </location>
</feature>
<gene>
    <name evidence="3" type="ORF">F2Q70_00006419</name>
</gene>
<dbReference type="InterPro" id="IPR019734">
    <property type="entry name" value="TPR_rpt"/>
</dbReference>
<dbReference type="InterPro" id="IPR011990">
    <property type="entry name" value="TPR-like_helical_dom_sf"/>
</dbReference>
<dbReference type="SUPFAM" id="SSF48452">
    <property type="entry name" value="TPR-like"/>
    <property type="match status" value="2"/>
</dbReference>
<evidence type="ECO:0000313" key="3">
    <source>
        <dbReference type="EMBL" id="KAF2571646.1"/>
    </source>
</evidence>
<dbReference type="Pfam" id="PF00515">
    <property type="entry name" value="TPR_1"/>
    <property type="match status" value="2"/>
</dbReference>
<comment type="caution">
    <text evidence="3">The sequence shown here is derived from an EMBL/GenBank/DDBJ whole genome shotgun (WGS) entry which is preliminary data.</text>
</comment>
<dbReference type="PROSITE" id="PS50005">
    <property type="entry name" value="TPR"/>
    <property type="match status" value="2"/>
</dbReference>
<feature type="compositionally biased region" description="Basic and acidic residues" evidence="2">
    <location>
        <begin position="37"/>
        <end position="50"/>
    </location>
</feature>
<name>A0A8S9IRR7_BRACR</name>
<evidence type="ECO:0000256" key="2">
    <source>
        <dbReference type="SAM" id="MobiDB-lite"/>
    </source>
</evidence>
<sequence>MAESSSRKNLKRSFLEDEDSDKQPPEKRVRFPKGKKPKPEQIVEEDTVARRQARDAALERARLRNLNTASLFTDDDGIDQAEEIYENDGNRTEDGIQIEAFSLDREKEEGYFDADGNYVEYVREKEDKDAWLDSIEMNPMYIGRSAANDTGMEEDGWFARDPSVLCQVGHALLNLSAVTHKRQRSLIFADDLFDLSDVPKQKSVHVVRKAIENLSGYQAPKHMNVGQYVASNVPSLAEFCEKPGTSQDSASSLKALASVMLSIQRHEFKTNHEEWSQTCKSFLGPRFSSDVVTALKSRNENIKSLYRVKTETRATIQSLLKEDGILVIPTVADPPPKLNTKNKNAVNEFLDRNYALASIASMSGCCQVTVPLGKHGDSPISVSFLAYYGGDKFLLDTILEVYASLQDQADIAASLAPVTDSNGIEPSEVMKEKGNAAYKGRQWNKAGNAAYKGRQWNKAVSCYTEAIKLNGANATYFCNRAAAYLELGRFQQAEEDCTEAILIDKKNVKAYLRRGTARESLIRYKESAADFKHALVLEPQNKTAKIAEKRLRKLMTIFRFSTTPKAKVTIPLGKHGESPISVSFLAYYGGDKFLLDTILEVYASLQDQADIAASLAPVNDSNGIEPSEVMKEKGNAAYKGRQWNKAVSCYTEAIKLNGANATYFCNRAAAYLELGRFQQAEEDCTEAILIDKKNVKAYLRRGTARESLIRYKESAADFKHALVLEPQNKTAKIAEKRLRKLVS</sequence>
<dbReference type="Gene3D" id="3.90.1300.10">
    <property type="entry name" value="Amidase signature (AS) domain"/>
    <property type="match status" value="1"/>
</dbReference>
<dbReference type="Gene3D" id="1.25.40.10">
    <property type="entry name" value="Tetratricopeptide repeat domain"/>
    <property type="match status" value="2"/>
</dbReference>
<feature type="repeat" description="TPR" evidence="1">
    <location>
        <begin position="695"/>
        <end position="728"/>
    </location>
</feature>
<feature type="repeat" description="TPR" evidence="1">
    <location>
        <begin position="508"/>
        <end position="541"/>
    </location>
</feature>
<dbReference type="AlphaFoldDB" id="A0A8S9IRR7"/>
<protein>
    <recommendedName>
        <fullName evidence="4">Amidase domain-containing protein</fullName>
    </recommendedName>
</protein>
<keyword evidence="1" id="KW-0802">TPR repeat</keyword>
<dbReference type="PANTHER" id="PTHR46310">
    <property type="entry name" value="AMIDASE 1"/>
    <property type="match status" value="1"/>
</dbReference>